<sequence length="757" mass="86613">MAKDNNCVRQWQEVLDKLLFSGAKANPYIEDLRTEEELIGFFMDDYYRDEILKWICEKYTVSSWKKCKDKAKSLREEGNKIFQLKDYVKCLCIYTESIKYAPVQSEELSLSLANRSAVLFRTCNYEGAIIDIEQAFSHDYPQHLSYKLHQRKAECLISLEKYSDAVTEFKLARDTLRAVKDMSDQKKAQISKSIEKAINDAMVQLTTKSKHGKLNTSNENGTMPELPVPVQGLNEDFPYASKSLSLRESKESGRHVVAVSNISVGDILFVEKPFAWVLLPENYQDRCHHCCSLFGVPVPCWECTTVLYCSESCRKDSWNEYHKWECYGGLDVIHNVGVAHLGLRVVLRAGSISELKTLKKKLEKGDANKNERYVAVYNLVTHLADMNSYDRAAYALTAVCLMLYLEHYTEYFTHNTSTTILNGVASHNDESLLIGCFLLHHICQLVCNGHAITAIKEGNSNDDNPVVDEHQIRVATAIFPSASMMNHSCDSNIINSFFGTHLIVKAYKDIQKGQEVFNCYGPHFRRMLKKQRKEHLRYQYFFECQCEDCLREDEFLERFTALLCEECNGPLPRKHFKATHVKCLTCGSNYESSALLADSLRAHYAYQKGQELMNSGSLKEALHNLQACHEIHVTCLYKSHIERRGCLDSIAKCYAELGDFANSTIFIERTLPAIEEQYGAWSIEMAHELSKLTDSMVGELNVHHGDKEAFMKKHAETMKYVQKAKEIFELHYGIWNLAVQDVAKKESYLNDMLISAV</sequence>
<comment type="catalytic activity">
    <reaction evidence="11">
        <text>L-lysyl-[protein] + S-adenosyl-L-methionine = N(6)-methyl-L-lysyl-[protein] + S-adenosyl-L-homocysteine + H(+)</text>
        <dbReference type="Rhea" id="RHEA:51736"/>
        <dbReference type="Rhea" id="RHEA-COMP:9752"/>
        <dbReference type="Rhea" id="RHEA-COMP:13053"/>
        <dbReference type="ChEBI" id="CHEBI:15378"/>
        <dbReference type="ChEBI" id="CHEBI:29969"/>
        <dbReference type="ChEBI" id="CHEBI:57856"/>
        <dbReference type="ChEBI" id="CHEBI:59789"/>
        <dbReference type="ChEBI" id="CHEBI:61929"/>
    </reaction>
</comment>
<dbReference type="GO" id="GO:0008276">
    <property type="term" value="F:protein methyltransferase activity"/>
    <property type="evidence" value="ECO:0007669"/>
    <property type="project" value="UniProtKB-ARBA"/>
</dbReference>
<dbReference type="Gene3D" id="2.170.270.10">
    <property type="entry name" value="SET domain"/>
    <property type="match status" value="1"/>
</dbReference>
<keyword evidence="7" id="KW-0479">Metal-binding</keyword>
<dbReference type="InterPro" id="IPR044421">
    <property type="entry name" value="SMYD4_SET"/>
</dbReference>
<evidence type="ECO:0000256" key="1">
    <source>
        <dbReference type="ARBA" id="ARBA00004123"/>
    </source>
</evidence>
<evidence type="ECO:0000256" key="5">
    <source>
        <dbReference type="ARBA" id="ARBA00022679"/>
    </source>
</evidence>
<evidence type="ECO:0000259" key="17">
    <source>
        <dbReference type="PROSITE" id="PS50865"/>
    </source>
</evidence>
<evidence type="ECO:0000256" key="10">
    <source>
        <dbReference type="ARBA" id="ARBA00023242"/>
    </source>
</evidence>
<evidence type="ECO:0000256" key="12">
    <source>
        <dbReference type="ARBA" id="ARBA00093423"/>
    </source>
</evidence>
<gene>
    <name evidence="18" type="ORF">R5R35_009961</name>
</gene>
<dbReference type="PROSITE" id="PS50280">
    <property type="entry name" value="SET"/>
    <property type="match status" value="1"/>
</dbReference>
<dbReference type="PROSITE" id="PS50865">
    <property type="entry name" value="ZF_MYND_2"/>
    <property type="match status" value="1"/>
</dbReference>
<feature type="domain" description="SET" evidence="16">
    <location>
        <begin position="242"/>
        <end position="521"/>
    </location>
</feature>
<dbReference type="Proteomes" id="UP001378592">
    <property type="component" value="Unassembled WGS sequence"/>
</dbReference>
<evidence type="ECO:0000256" key="7">
    <source>
        <dbReference type="ARBA" id="ARBA00022723"/>
    </source>
</evidence>
<comment type="function">
    <text evidence="12">Protein-lysine N-methyltransferase. Monomethylates PRMT5, modulating its transcriptional activity. May also act as a histone methyltransferase. Plays a critical role in cardiac development. Acts as a key epigenetic regulator of gene expression during cardiac development via its dual activities as a methyltransferase and negative regulator of HDAC1.</text>
</comment>
<dbReference type="Gene3D" id="1.25.40.10">
    <property type="entry name" value="Tetratricopeptide repeat domain"/>
    <property type="match status" value="2"/>
</dbReference>
<organism evidence="18 19">
    <name type="scientific">Gryllus longicercus</name>
    <dbReference type="NCBI Taxonomy" id="2509291"/>
    <lineage>
        <taxon>Eukaryota</taxon>
        <taxon>Metazoa</taxon>
        <taxon>Ecdysozoa</taxon>
        <taxon>Arthropoda</taxon>
        <taxon>Hexapoda</taxon>
        <taxon>Insecta</taxon>
        <taxon>Pterygota</taxon>
        <taxon>Neoptera</taxon>
        <taxon>Polyneoptera</taxon>
        <taxon>Orthoptera</taxon>
        <taxon>Ensifera</taxon>
        <taxon>Gryllidea</taxon>
        <taxon>Grylloidea</taxon>
        <taxon>Gryllidae</taxon>
        <taxon>Gryllinae</taxon>
        <taxon>Gryllus</taxon>
    </lineage>
</organism>
<dbReference type="GO" id="GO:0005634">
    <property type="term" value="C:nucleus"/>
    <property type="evidence" value="ECO:0007669"/>
    <property type="project" value="UniProtKB-SubCell"/>
</dbReference>
<dbReference type="Gene3D" id="6.10.140.2220">
    <property type="match status" value="1"/>
</dbReference>
<evidence type="ECO:0000256" key="4">
    <source>
        <dbReference type="ARBA" id="ARBA00022603"/>
    </source>
</evidence>
<dbReference type="EMBL" id="JAZDUA010000452">
    <property type="protein sequence ID" value="KAK7792360.1"/>
    <property type="molecule type" value="Genomic_DNA"/>
</dbReference>
<dbReference type="PANTHER" id="PTHR46165">
    <property type="entry name" value="SET AND MYND DOMAIN-CONTAINING PROTEIN 4"/>
    <property type="match status" value="1"/>
</dbReference>
<dbReference type="InterPro" id="IPR002893">
    <property type="entry name" value="Znf_MYND"/>
</dbReference>
<evidence type="ECO:0000313" key="19">
    <source>
        <dbReference type="Proteomes" id="UP001378592"/>
    </source>
</evidence>
<dbReference type="PROSITE" id="PS01360">
    <property type="entry name" value="ZF_MYND_1"/>
    <property type="match status" value="1"/>
</dbReference>
<evidence type="ECO:0000313" key="18">
    <source>
        <dbReference type="EMBL" id="KAK7792360.1"/>
    </source>
</evidence>
<proteinExistence type="predicted"/>
<comment type="caution">
    <text evidence="18">The sequence shown here is derived from an EMBL/GenBank/DDBJ whole genome shotgun (WGS) entry which is preliminary data.</text>
</comment>
<keyword evidence="6" id="KW-0949">S-adenosyl-L-methionine</keyword>
<dbReference type="PANTHER" id="PTHR46165:SF2">
    <property type="entry name" value="SET AND MYND DOMAIN-CONTAINING PROTEIN 4"/>
    <property type="match status" value="1"/>
</dbReference>
<dbReference type="GO" id="GO:0042826">
    <property type="term" value="F:histone deacetylase binding"/>
    <property type="evidence" value="ECO:0007669"/>
    <property type="project" value="TreeGrafter"/>
</dbReference>
<dbReference type="GO" id="GO:0008170">
    <property type="term" value="F:N-methyltransferase activity"/>
    <property type="evidence" value="ECO:0007669"/>
    <property type="project" value="UniProtKB-ARBA"/>
</dbReference>
<reference evidence="18 19" key="1">
    <citation type="submission" date="2024-03" db="EMBL/GenBank/DDBJ databases">
        <title>The genome assembly and annotation of the cricket Gryllus longicercus Weissman &amp; Gray.</title>
        <authorList>
            <person name="Szrajer S."/>
            <person name="Gray D."/>
            <person name="Ylla G."/>
        </authorList>
    </citation>
    <scope>NUCLEOTIDE SEQUENCE [LARGE SCALE GENOMIC DNA]</scope>
    <source>
        <strain evidence="18">DAG 2021-001</strain>
        <tissue evidence="18">Whole body minus gut</tissue>
    </source>
</reference>
<keyword evidence="10" id="KW-0539">Nucleus</keyword>
<keyword evidence="5" id="KW-0808">Transferase</keyword>
<evidence type="ECO:0000256" key="6">
    <source>
        <dbReference type="ARBA" id="ARBA00022691"/>
    </source>
</evidence>
<name>A0AAN9V9T8_9ORTH</name>
<dbReference type="InterPro" id="IPR052097">
    <property type="entry name" value="SET-MYND_domain_protein"/>
</dbReference>
<feature type="domain" description="MYND-type" evidence="17">
    <location>
        <begin position="287"/>
        <end position="326"/>
    </location>
</feature>
<evidence type="ECO:0000256" key="11">
    <source>
        <dbReference type="ARBA" id="ARBA00048985"/>
    </source>
</evidence>
<dbReference type="GO" id="GO:0032259">
    <property type="term" value="P:methylation"/>
    <property type="evidence" value="ECO:0007669"/>
    <property type="project" value="UniProtKB-KW"/>
</dbReference>
<keyword evidence="4" id="KW-0489">Methyltransferase</keyword>
<dbReference type="GO" id="GO:0008270">
    <property type="term" value="F:zinc ion binding"/>
    <property type="evidence" value="ECO:0007669"/>
    <property type="project" value="UniProtKB-KW"/>
</dbReference>
<dbReference type="GO" id="GO:0008757">
    <property type="term" value="F:S-adenosylmethionine-dependent methyltransferase activity"/>
    <property type="evidence" value="ECO:0007669"/>
    <property type="project" value="UniProtKB-ARBA"/>
</dbReference>
<evidence type="ECO:0000256" key="3">
    <source>
        <dbReference type="ARBA" id="ARBA00022490"/>
    </source>
</evidence>
<keyword evidence="9" id="KW-0862">Zinc</keyword>
<dbReference type="Pfam" id="PF00856">
    <property type="entry name" value="SET"/>
    <property type="match status" value="1"/>
</dbReference>
<dbReference type="AlphaFoldDB" id="A0AAN9V9T8"/>
<protein>
    <recommendedName>
        <fullName evidence="13">Protein-lysine N-methyltransferase SMYD4</fullName>
    </recommendedName>
    <alternativeName>
        <fullName evidence="14">SET and MYND domain-containing protein 4</fullName>
    </alternativeName>
</protein>
<dbReference type="SUPFAM" id="SSF48452">
    <property type="entry name" value="TPR-like"/>
    <property type="match status" value="2"/>
</dbReference>
<evidence type="ECO:0000256" key="2">
    <source>
        <dbReference type="ARBA" id="ARBA00004496"/>
    </source>
</evidence>
<dbReference type="SUPFAM" id="SSF144232">
    <property type="entry name" value="HIT/MYND zinc finger-like"/>
    <property type="match status" value="1"/>
</dbReference>
<evidence type="ECO:0000256" key="9">
    <source>
        <dbReference type="ARBA" id="ARBA00022833"/>
    </source>
</evidence>
<dbReference type="InterPro" id="IPR001214">
    <property type="entry name" value="SET_dom"/>
</dbReference>
<comment type="subcellular location">
    <subcellularLocation>
        <location evidence="2">Cytoplasm</location>
    </subcellularLocation>
    <subcellularLocation>
        <location evidence="1">Nucleus</location>
    </subcellularLocation>
</comment>
<keyword evidence="19" id="KW-1185">Reference proteome</keyword>
<dbReference type="InterPro" id="IPR046341">
    <property type="entry name" value="SET_dom_sf"/>
</dbReference>
<evidence type="ECO:0000256" key="8">
    <source>
        <dbReference type="ARBA" id="ARBA00022771"/>
    </source>
</evidence>
<accession>A0AAN9V9T8</accession>
<evidence type="ECO:0000256" key="13">
    <source>
        <dbReference type="ARBA" id="ARBA00093635"/>
    </source>
</evidence>
<keyword evidence="8 15" id="KW-0863">Zinc-finger</keyword>
<dbReference type="GO" id="GO:0005737">
    <property type="term" value="C:cytoplasm"/>
    <property type="evidence" value="ECO:0007669"/>
    <property type="project" value="UniProtKB-SubCell"/>
</dbReference>
<evidence type="ECO:0000256" key="14">
    <source>
        <dbReference type="ARBA" id="ARBA00093680"/>
    </source>
</evidence>
<dbReference type="CDD" id="cd10536">
    <property type="entry name" value="SET_SMYD4"/>
    <property type="match status" value="1"/>
</dbReference>
<dbReference type="Gene3D" id="1.10.220.160">
    <property type="match status" value="1"/>
</dbReference>
<keyword evidence="3" id="KW-0963">Cytoplasm</keyword>
<dbReference type="SUPFAM" id="SSF82199">
    <property type="entry name" value="SET domain"/>
    <property type="match status" value="1"/>
</dbReference>
<evidence type="ECO:0000259" key="16">
    <source>
        <dbReference type="PROSITE" id="PS50280"/>
    </source>
</evidence>
<evidence type="ECO:0000256" key="15">
    <source>
        <dbReference type="PROSITE-ProRule" id="PRU00134"/>
    </source>
</evidence>
<dbReference type="InterPro" id="IPR011990">
    <property type="entry name" value="TPR-like_helical_dom_sf"/>
</dbReference>